<evidence type="ECO:0000256" key="1">
    <source>
        <dbReference type="ARBA" id="ARBA00004442"/>
    </source>
</evidence>
<dbReference type="Proteomes" id="UP000054683">
    <property type="component" value="Unassembled WGS sequence"/>
</dbReference>
<dbReference type="Gene3D" id="2.40.160.20">
    <property type="match status" value="1"/>
</dbReference>
<dbReference type="SUPFAM" id="SSF56925">
    <property type="entry name" value="OMPA-like"/>
    <property type="match status" value="1"/>
</dbReference>
<dbReference type="EMBL" id="FCOK02000001">
    <property type="protein sequence ID" value="SAL09539.1"/>
    <property type="molecule type" value="Genomic_DNA"/>
</dbReference>
<dbReference type="Pfam" id="PF13505">
    <property type="entry name" value="OMP_b-brl"/>
    <property type="match status" value="1"/>
</dbReference>
<dbReference type="InterPro" id="IPR027385">
    <property type="entry name" value="Beta-barrel_OMP"/>
</dbReference>
<reference evidence="5 6" key="1">
    <citation type="submission" date="2016-01" db="EMBL/GenBank/DDBJ databases">
        <authorList>
            <person name="Oliw E.H."/>
        </authorList>
    </citation>
    <scope>NUCLEOTIDE SEQUENCE [LARGE SCALE GENOMIC DNA]</scope>
    <source>
        <strain evidence="5">LMG 27134</strain>
    </source>
</reference>
<feature type="chain" id="PRO_5008501418" description="Outer membrane protein beta-barrel domain-containing protein" evidence="3">
    <location>
        <begin position="24"/>
        <end position="164"/>
    </location>
</feature>
<gene>
    <name evidence="5" type="ORF">AWB69_00052</name>
</gene>
<name>A0A158ER22_9BURK</name>
<proteinExistence type="predicted"/>
<dbReference type="GO" id="GO:0009279">
    <property type="term" value="C:cell outer membrane"/>
    <property type="evidence" value="ECO:0007669"/>
    <property type="project" value="UniProtKB-SubCell"/>
</dbReference>
<comment type="subcellular location">
    <subcellularLocation>
        <location evidence="1">Cell outer membrane</location>
    </subcellularLocation>
</comment>
<evidence type="ECO:0000256" key="2">
    <source>
        <dbReference type="ARBA" id="ARBA00022729"/>
    </source>
</evidence>
<accession>A0A158ER22</accession>
<dbReference type="PROSITE" id="PS51257">
    <property type="entry name" value="PROKAR_LIPOPROTEIN"/>
    <property type="match status" value="1"/>
</dbReference>
<keyword evidence="2 3" id="KW-0732">Signal</keyword>
<organism evidence="5 6">
    <name type="scientific">Caballeronia udeis</name>
    <dbReference type="NCBI Taxonomy" id="1232866"/>
    <lineage>
        <taxon>Bacteria</taxon>
        <taxon>Pseudomonadati</taxon>
        <taxon>Pseudomonadota</taxon>
        <taxon>Betaproteobacteria</taxon>
        <taxon>Burkholderiales</taxon>
        <taxon>Burkholderiaceae</taxon>
        <taxon>Caballeronia</taxon>
    </lineage>
</organism>
<evidence type="ECO:0000313" key="6">
    <source>
        <dbReference type="Proteomes" id="UP000054683"/>
    </source>
</evidence>
<evidence type="ECO:0000259" key="4">
    <source>
        <dbReference type="Pfam" id="PF13505"/>
    </source>
</evidence>
<evidence type="ECO:0000256" key="3">
    <source>
        <dbReference type="SAM" id="SignalP"/>
    </source>
</evidence>
<dbReference type="InterPro" id="IPR011250">
    <property type="entry name" value="OMP/PagP_B-barrel"/>
</dbReference>
<dbReference type="RefSeq" id="WP_062080876.1">
    <property type="nucleotide sequence ID" value="NZ_FCOK02000001.1"/>
</dbReference>
<dbReference type="OrthoDB" id="9128845at2"/>
<protein>
    <recommendedName>
        <fullName evidence="4">Outer membrane protein beta-barrel domain-containing protein</fullName>
    </recommendedName>
</protein>
<feature type="domain" description="Outer membrane protein beta-barrel" evidence="4">
    <location>
        <begin position="9"/>
        <end position="164"/>
    </location>
</feature>
<dbReference type="AlphaFoldDB" id="A0A158ER22"/>
<feature type="signal peptide" evidence="3">
    <location>
        <begin position="1"/>
        <end position="23"/>
    </location>
</feature>
<evidence type="ECO:0000313" key="5">
    <source>
        <dbReference type="EMBL" id="SAL09539.1"/>
    </source>
</evidence>
<sequence length="164" mass="17736">MSNLKKFFAALVIVLTGISCSQASEFAGPYAGVKVGENWSDASGVVNVKSHATAFPGLTAGYGFDVKQFMIGAEVFADFHHGSTTYKDGGVDLKVGMPFNMIMPYARLGMTGTWPNARLHGGLGVEYKFLKQFSVAAEWTADSSSHDGTKRRNDSMTVGVHYYF</sequence>